<organism evidence="1 2">
    <name type="scientific">Agathobacter rectalis</name>
    <dbReference type="NCBI Taxonomy" id="39491"/>
    <lineage>
        <taxon>Bacteria</taxon>
        <taxon>Bacillati</taxon>
        <taxon>Bacillota</taxon>
        <taxon>Clostridia</taxon>
        <taxon>Lachnospirales</taxon>
        <taxon>Lachnospiraceae</taxon>
        <taxon>Agathobacter</taxon>
    </lineage>
</organism>
<name>A0A3E4YKY4_9FIRM</name>
<dbReference type="InterPro" id="IPR019004">
    <property type="entry name" value="YqeY/Aim41"/>
</dbReference>
<dbReference type="AlphaFoldDB" id="A0A3E4YKY4"/>
<reference evidence="1 2" key="1">
    <citation type="submission" date="2018-08" db="EMBL/GenBank/DDBJ databases">
        <title>A genome reference for cultivated species of the human gut microbiota.</title>
        <authorList>
            <person name="Zou Y."/>
            <person name="Xue W."/>
            <person name="Luo G."/>
        </authorList>
    </citation>
    <scope>NUCLEOTIDE SEQUENCE [LARGE SCALE GENOMIC DNA]</scope>
    <source>
        <strain evidence="1 2">OM07-13</strain>
    </source>
</reference>
<dbReference type="GO" id="GO:0016884">
    <property type="term" value="F:carbon-nitrogen ligase activity, with glutamine as amido-N-donor"/>
    <property type="evidence" value="ECO:0007669"/>
    <property type="project" value="InterPro"/>
</dbReference>
<accession>A0A3E4YKY4</accession>
<dbReference type="PANTHER" id="PTHR28055:SF1">
    <property type="entry name" value="ALTERED INHERITANCE OF MITOCHONDRIA PROTEIN 41, MITOCHONDRIAL"/>
    <property type="match status" value="1"/>
</dbReference>
<dbReference type="EMBL" id="QSTP01000001">
    <property type="protein sequence ID" value="RGM75426.1"/>
    <property type="molecule type" value="Genomic_DNA"/>
</dbReference>
<dbReference type="Gene3D" id="1.10.1510.10">
    <property type="entry name" value="Uncharacterised protein YqeY/AIM41 PF09424, N-terminal domain"/>
    <property type="match status" value="1"/>
</dbReference>
<dbReference type="Pfam" id="PF09424">
    <property type="entry name" value="YqeY"/>
    <property type="match status" value="1"/>
</dbReference>
<dbReference type="RefSeq" id="WP_117718184.1">
    <property type="nucleotide sequence ID" value="NZ_QSTP01000001.1"/>
</dbReference>
<dbReference type="InterPro" id="IPR003789">
    <property type="entry name" value="Asn/Gln_tRNA_amidoTrase-B-like"/>
</dbReference>
<evidence type="ECO:0000313" key="1">
    <source>
        <dbReference type="EMBL" id="RGM75426.1"/>
    </source>
</evidence>
<proteinExistence type="predicted"/>
<sequence length="138" mass="15866">MEKKIRTLIKDSMINKDKVALTTYKSVLENAQKLAKDKKEDVNDSYIITSIKKEIKQLEDLLSYCKDGTDKYAETKRKIDIATSLLPQMTSEDEILDYLTSNKVEKDMGLCMRVLKVKFKDTLDGKMASQVVKKYINS</sequence>
<dbReference type="InterPro" id="IPR042184">
    <property type="entry name" value="YqeY/Aim41_N"/>
</dbReference>
<comment type="caution">
    <text evidence="1">The sequence shown here is derived from an EMBL/GenBank/DDBJ whole genome shotgun (WGS) entry which is preliminary data.</text>
</comment>
<dbReference type="PANTHER" id="PTHR28055">
    <property type="entry name" value="ALTERED INHERITANCE OF MITOCHONDRIA PROTEIN 41, MITOCHONDRIAL"/>
    <property type="match status" value="1"/>
</dbReference>
<dbReference type="Proteomes" id="UP000260758">
    <property type="component" value="Unassembled WGS sequence"/>
</dbReference>
<protein>
    <recommendedName>
        <fullName evidence="3">GatB/YqeY domain-containing protein</fullName>
    </recommendedName>
</protein>
<evidence type="ECO:0008006" key="3">
    <source>
        <dbReference type="Google" id="ProtNLM"/>
    </source>
</evidence>
<dbReference type="SUPFAM" id="SSF89095">
    <property type="entry name" value="GatB/YqeY motif"/>
    <property type="match status" value="1"/>
</dbReference>
<gene>
    <name evidence="1" type="ORF">DXB99_02580</name>
</gene>
<evidence type="ECO:0000313" key="2">
    <source>
        <dbReference type="Proteomes" id="UP000260758"/>
    </source>
</evidence>